<keyword evidence="2" id="KW-1185">Reference proteome</keyword>
<dbReference type="AlphaFoldDB" id="A0A2P4YIA7"/>
<protein>
    <submittedName>
        <fullName evidence="1">Uncharacterized protein</fullName>
    </submittedName>
</protein>
<reference evidence="1 2" key="1">
    <citation type="journal article" date="2017" name="Genome Biol. Evol.">
        <title>Phytophthora megakarya and P. palmivora, closely related causal agents of cacao black pod rot, underwent increases in genome sizes and gene numbers by different mechanisms.</title>
        <authorList>
            <person name="Ali S.S."/>
            <person name="Shao J."/>
            <person name="Lary D.J."/>
            <person name="Kronmiller B."/>
            <person name="Shen D."/>
            <person name="Strem M.D."/>
            <person name="Amoako-Attah I."/>
            <person name="Akrofi A.Y."/>
            <person name="Begoude B.A."/>
            <person name="Ten Hoopen G.M."/>
            <person name="Coulibaly K."/>
            <person name="Kebe B.I."/>
            <person name="Melnick R.L."/>
            <person name="Guiltinan M.J."/>
            <person name="Tyler B.M."/>
            <person name="Meinhardt L.W."/>
            <person name="Bailey B.A."/>
        </authorList>
    </citation>
    <scope>NUCLEOTIDE SEQUENCE [LARGE SCALE GENOMIC DNA]</scope>
    <source>
        <strain evidence="2">sbr112.9</strain>
    </source>
</reference>
<evidence type="ECO:0000313" key="1">
    <source>
        <dbReference type="EMBL" id="POM77536.1"/>
    </source>
</evidence>
<name>A0A2P4YIA7_9STRA</name>
<dbReference type="EMBL" id="NCKW01002522">
    <property type="protein sequence ID" value="POM77536.1"/>
    <property type="molecule type" value="Genomic_DNA"/>
</dbReference>
<dbReference type="Proteomes" id="UP000237271">
    <property type="component" value="Unassembled WGS sequence"/>
</dbReference>
<organism evidence="1 2">
    <name type="scientific">Phytophthora palmivora</name>
    <dbReference type="NCBI Taxonomy" id="4796"/>
    <lineage>
        <taxon>Eukaryota</taxon>
        <taxon>Sar</taxon>
        <taxon>Stramenopiles</taxon>
        <taxon>Oomycota</taxon>
        <taxon>Peronosporomycetes</taxon>
        <taxon>Peronosporales</taxon>
        <taxon>Peronosporaceae</taxon>
        <taxon>Phytophthora</taxon>
    </lineage>
</organism>
<sequence length="179" mass="19997">MTAVASNRTTTVFLPNTSDPVARRLVEGLQCDLDLYNAFIESDEGQDIFIMAALCESRIVYLKNARAGWYGPVPQADLSSAMCSDECLRSDELHKKAMSVSRCTCAEVSAETFVRHDFCLESSARLLCTHLSECGHWNCKLEDFNCLRFEWDHLYPCISTQVSLNAVVVVLALAASWLM</sequence>
<evidence type="ECO:0000313" key="2">
    <source>
        <dbReference type="Proteomes" id="UP000237271"/>
    </source>
</evidence>
<proteinExistence type="predicted"/>
<dbReference type="OrthoDB" id="72596at2759"/>
<accession>A0A2P4YIA7</accession>
<comment type="caution">
    <text evidence="1">The sequence shown here is derived from an EMBL/GenBank/DDBJ whole genome shotgun (WGS) entry which is preliminary data.</text>
</comment>
<gene>
    <name evidence="1" type="ORF">PHPALM_5067</name>
</gene>